<evidence type="ECO:0000256" key="5">
    <source>
        <dbReference type="SAM" id="Phobius"/>
    </source>
</evidence>
<dbReference type="AlphaFoldDB" id="A0A1G1Y1I4"/>
<gene>
    <name evidence="7" type="ORF">A2744_02485</name>
</gene>
<dbReference type="GO" id="GO:0005524">
    <property type="term" value="F:ATP binding"/>
    <property type="evidence" value="ECO:0007669"/>
    <property type="project" value="InterPro"/>
</dbReference>
<evidence type="ECO:0000256" key="2">
    <source>
        <dbReference type="ARBA" id="ARBA00022692"/>
    </source>
</evidence>
<dbReference type="GO" id="GO:0005886">
    <property type="term" value="C:plasma membrane"/>
    <property type="evidence" value="ECO:0007669"/>
    <property type="project" value="UniProtKB-SubCell"/>
</dbReference>
<name>A0A1G1Y1I4_9BACT</name>
<comment type="subcellular location">
    <subcellularLocation>
        <location evidence="1">Cell membrane</location>
        <topology evidence="1">Multi-pass membrane protein</topology>
    </subcellularLocation>
</comment>
<evidence type="ECO:0000313" key="8">
    <source>
        <dbReference type="Proteomes" id="UP000178240"/>
    </source>
</evidence>
<proteinExistence type="predicted"/>
<evidence type="ECO:0000313" key="7">
    <source>
        <dbReference type="EMBL" id="OGY45696.1"/>
    </source>
</evidence>
<sequence>MKKFFLPHAEEKEKIIMLLRRHWFVIFLKILLWSATAILPVIFYFLMNNFFQLIIFNEAMQAIFVLTISIYYMYIWLFAFYSFVDYYLDVWIVTTERILNIEQKGLFSRQVSEQRLSRIQDVTSEVTGFFPTILDYGTVYIQTAGEQVRFVFKQVPNPRQVAKKIIAIIEQNRKYHQVLEEEGIHLKKN</sequence>
<reference evidence="7 8" key="1">
    <citation type="journal article" date="2016" name="Nat. Commun.">
        <title>Thousands of microbial genomes shed light on interconnected biogeochemical processes in an aquifer system.</title>
        <authorList>
            <person name="Anantharaman K."/>
            <person name="Brown C.T."/>
            <person name="Hug L.A."/>
            <person name="Sharon I."/>
            <person name="Castelle C.J."/>
            <person name="Probst A.J."/>
            <person name="Thomas B.C."/>
            <person name="Singh A."/>
            <person name="Wilkins M.J."/>
            <person name="Karaoz U."/>
            <person name="Brodie E.L."/>
            <person name="Williams K.H."/>
            <person name="Hubbard S.S."/>
            <person name="Banfield J.F."/>
        </authorList>
    </citation>
    <scope>NUCLEOTIDE SEQUENCE [LARGE SCALE GENOMIC DNA]</scope>
</reference>
<comment type="caution">
    <text evidence="7">The sequence shown here is derived from an EMBL/GenBank/DDBJ whole genome shotgun (WGS) entry which is preliminary data.</text>
</comment>
<accession>A0A1G1Y1I4</accession>
<dbReference type="InterPro" id="IPR036640">
    <property type="entry name" value="ABC1_TM_sf"/>
</dbReference>
<feature type="transmembrane region" description="Helical" evidence="5">
    <location>
        <begin position="59"/>
        <end position="81"/>
    </location>
</feature>
<dbReference type="SUPFAM" id="SSF90123">
    <property type="entry name" value="ABC transporter transmembrane region"/>
    <property type="match status" value="1"/>
</dbReference>
<feature type="domain" description="YdbS-like PH" evidence="6">
    <location>
        <begin position="90"/>
        <end position="165"/>
    </location>
</feature>
<dbReference type="PANTHER" id="PTHR37938:SF1">
    <property type="entry name" value="BLL0215 PROTEIN"/>
    <property type="match status" value="1"/>
</dbReference>
<keyword evidence="2 5" id="KW-0812">Transmembrane</keyword>
<evidence type="ECO:0000256" key="4">
    <source>
        <dbReference type="ARBA" id="ARBA00023136"/>
    </source>
</evidence>
<keyword evidence="3 5" id="KW-1133">Transmembrane helix</keyword>
<keyword evidence="4 5" id="KW-0472">Membrane</keyword>
<evidence type="ECO:0000256" key="3">
    <source>
        <dbReference type="ARBA" id="ARBA00022989"/>
    </source>
</evidence>
<evidence type="ECO:0000256" key="1">
    <source>
        <dbReference type="ARBA" id="ARBA00004651"/>
    </source>
</evidence>
<dbReference type="PANTHER" id="PTHR37938">
    <property type="entry name" value="BLL0215 PROTEIN"/>
    <property type="match status" value="1"/>
</dbReference>
<protein>
    <recommendedName>
        <fullName evidence="6">YdbS-like PH domain-containing protein</fullName>
    </recommendedName>
</protein>
<organism evidence="7 8">
    <name type="scientific">Candidatus Buchananbacteria bacterium RIFCSPHIGHO2_01_FULL_44_11</name>
    <dbReference type="NCBI Taxonomy" id="1797535"/>
    <lineage>
        <taxon>Bacteria</taxon>
        <taxon>Candidatus Buchananiibacteriota</taxon>
    </lineage>
</organism>
<feature type="transmembrane region" description="Helical" evidence="5">
    <location>
        <begin position="21"/>
        <end position="47"/>
    </location>
</feature>
<dbReference type="InterPro" id="IPR005182">
    <property type="entry name" value="YdbS-like_PH"/>
</dbReference>
<dbReference type="EMBL" id="MHIE01000014">
    <property type="protein sequence ID" value="OGY45696.1"/>
    <property type="molecule type" value="Genomic_DNA"/>
</dbReference>
<dbReference type="Proteomes" id="UP000178240">
    <property type="component" value="Unassembled WGS sequence"/>
</dbReference>
<evidence type="ECO:0000259" key="6">
    <source>
        <dbReference type="Pfam" id="PF03703"/>
    </source>
</evidence>
<dbReference type="Pfam" id="PF03703">
    <property type="entry name" value="bPH_2"/>
    <property type="match status" value="1"/>
</dbReference>
<dbReference type="STRING" id="1797535.A2744_02485"/>